<dbReference type="EMBL" id="BKCJ010594570">
    <property type="protein sequence ID" value="GFB29157.1"/>
    <property type="molecule type" value="Genomic_DNA"/>
</dbReference>
<dbReference type="AlphaFoldDB" id="A0A699LC17"/>
<organism evidence="2">
    <name type="scientific">Tanacetum cinerariifolium</name>
    <name type="common">Dalmatian daisy</name>
    <name type="synonym">Chrysanthemum cinerariifolium</name>
    <dbReference type="NCBI Taxonomy" id="118510"/>
    <lineage>
        <taxon>Eukaryota</taxon>
        <taxon>Viridiplantae</taxon>
        <taxon>Streptophyta</taxon>
        <taxon>Embryophyta</taxon>
        <taxon>Tracheophyta</taxon>
        <taxon>Spermatophyta</taxon>
        <taxon>Magnoliopsida</taxon>
        <taxon>eudicotyledons</taxon>
        <taxon>Gunneridae</taxon>
        <taxon>Pentapetalae</taxon>
        <taxon>asterids</taxon>
        <taxon>campanulids</taxon>
        <taxon>Asterales</taxon>
        <taxon>Asteraceae</taxon>
        <taxon>Asteroideae</taxon>
        <taxon>Anthemideae</taxon>
        <taxon>Anthemidinae</taxon>
        <taxon>Tanacetum</taxon>
    </lineage>
</organism>
<comment type="caution">
    <text evidence="2">The sequence shown here is derived from an EMBL/GenBank/DDBJ whole genome shotgun (WGS) entry which is preliminary data.</text>
</comment>
<feature type="non-terminal residue" evidence="2">
    <location>
        <position position="1"/>
    </location>
</feature>
<evidence type="ECO:0000313" key="2">
    <source>
        <dbReference type="EMBL" id="GFB29157.1"/>
    </source>
</evidence>
<reference evidence="2" key="1">
    <citation type="journal article" date="2019" name="Sci. Rep.">
        <title>Draft genome of Tanacetum cinerariifolium, the natural source of mosquito coil.</title>
        <authorList>
            <person name="Yamashiro T."/>
            <person name="Shiraishi A."/>
            <person name="Satake H."/>
            <person name="Nakayama K."/>
        </authorList>
    </citation>
    <scope>NUCLEOTIDE SEQUENCE</scope>
</reference>
<feature type="compositionally biased region" description="Basic and acidic residues" evidence="1">
    <location>
        <begin position="17"/>
        <end position="33"/>
    </location>
</feature>
<accession>A0A699LC17</accession>
<feature type="region of interest" description="Disordered" evidence="1">
    <location>
        <begin position="1"/>
        <end position="36"/>
    </location>
</feature>
<proteinExistence type="predicted"/>
<name>A0A699LC17_TANCI</name>
<gene>
    <name evidence="2" type="ORF">Tci_701128</name>
</gene>
<evidence type="ECO:0000256" key="1">
    <source>
        <dbReference type="SAM" id="MobiDB-lite"/>
    </source>
</evidence>
<protein>
    <submittedName>
        <fullName evidence="2">Uncharacterized protein</fullName>
    </submittedName>
</protein>
<sequence>TTVPPLTAKGKRLKTSAKVDKPAKEKQHAKSSTDKGLTMLSEVALTEAEHMKLATKRSLTKTHISQASGSGTDKGTGLSTFAEVLSLLPLAVRGGTVVQDGTVLLSVLMSGNKLDHGEHMIIPGKVLIYLVSP</sequence>